<feature type="region of interest" description="Disordered" evidence="1">
    <location>
        <begin position="82"/>
        <end position="160"/>
    </location>
</feature>
<proteinExistence type="predicted"/>
<evidence type="ECO:0000313" key="3">
    <source>
        <dbReference type="Proteomes" id="UP000053815"/>
    </source>
</evidence>
<evidence type="ECO:0000313" key="2">
    <source>
        <dbReference type="EMBL" id="GAN10771.1"/>
    </source>
</evidence>
<keyword evidence="3" id="KW-1185">Reference proteome</keyword>
<dbReference type="Proteomes" id="UP000053815">
    <property type="component" value="Unassembled WGS sequence"/>
</dbReference>
<dbReference type="EMBL" id="DF836688">
    <property type="protein sequence ID" value="GAN10771.1"/>
    <property type="molecule type" value="Genomic_DNA"/>
</dbReference>
<feature type="compositionally biased region" description="Basic and acidic residues" evidence="1">
    <location>
        <begin position="97"/>
        <end position="108"/>
    </location>
</feature>
<accession>A0A0C9MIW0</accession>
<protein>
    <submittedName>
        <fullName evidence="2">Uncharacterized protein</fullName>
    </submittedName>
</protein>
<gene>
    <name evidence="2" type="ORF">MAM1_0399c10319</name>
</gene>
<dbReference type="AlphaFoldDB" id="A0A0C9MIW0"/>
<reference evidence="2" key="1">
    <citation type="submission" date="2014-09" db="EMBL/GenBank/DDBJ databases">
        <title>Draft genome sequence of an oleaginous Mucoromycotina fungus Mucor ambiguus NBRC6742.</title>
        <authorList>
            <person name="Takeda I."/>
            <person name="Yamane N."/>
            <person name="Morita T."/>
            <person name="Tamano K."/>
            <person name="Machida M."/>
            <person name="Baker S."/>
            <person name="Koike H."/>
        </authorList>
    </citation>
    <scope>NUCLEOTIDE SEQUENCE</scope>
    <source>
        <strain evidence="2">NBRC 6742</strain>
    </source>
</reference>
<feature type="compositionally biased region" description="Polar residues" evidence="1">
    <location>
        <begin position="133"/>
        <end position="142"/>
    </location>
</feature>
<organism evidence="2">
    <name type="scientific">Mucor ambiguus</name>
    <dbReference type="NCBI Taxonomy" id="91626"/>
    <lineage>
        <taxon>Eukaryota</taxon>
        <taxon>Fungi</taxon>
        <taxon>Fungi incertae sedis</taxon>
        <taxon>Mucoromycota</taxon>
        <taxon>Mucoromycotina</taxon>
        <taxon>Mucoromycetes</taxon>
        <taxon>Mucorales</taxon>
        <taxon>Mucorineae</taxon>
        <taxon>Mucoraceae</taxon>
        <taxon>Mucor</taxon>
    </lineage>
</organism>
<sequence>MRFSTTNSVSMTHSNSTSTFKKVFSSLVSKLPHQQPSTAAPSKVRVITSPQSQQQFLIQKRSSAITKQDDIHRDLRDYYTTQNSRKRQYEEPLISAHAKDTAEREIRHKTVKQYQQTKDKKQQKASYQHWKEYSNTSPNIVNKSAPPKYKTHGYVRDTRSNPNHLRITAISNACSSSSIISKEKPCLPKRRDEFQWGSKSKLSNIL</sequence>
<evidence type="ECO:0000256" key="1">
    <source>
        <dbReference type="SAM" id="MobiDB-lite"/>
    </source>
</evidence>
<dbReference type="OrthoDB" id="2256060at2759"/>
<name>A0A0C9MIW0_9FUNG</name>